<dbReference type="SMART" id="SM00906">
    <property type="entry name" value="Fungal_trans"/>
    <property type="match status" value="1"/>
</dbReference>
<dbReference type="PROSITE" id="PS50048">
    <property type="entry name" value="ZN2_CY6_FUNGAL_2"/>
    <property type="match status" value="1"/>
</dbReference>
<evidence type="ECO:0000313" key="5">
    <source>
        <dbReference type="EMBL" id="KAF2494372.1"/>
    </source>
</evidence>
<feature type="compositionally biased region" description="Polar residues" evidence="3">
    <location>
        <begin position="127"/>
        <end position="138"/>
    </location>
</feature>
<organism evidence="5 6">
    <name type="scientific">Lophium mytilinum</name>
    <dbReference type="NCBI Taxonomy" id="390894"/>
    <lineage>
        <taxon>Eukaryota</taxon>
        <taxon>Fungi</taxon>
        <taxon>Dikarya</taxon>
        <taxon>Ascomycota</taxon>
        <taxon>Pezizomycotina</taxon>
        <taxon>Dothideomycetes</taxon>
        <taxon>Pleosporomycetidae</taxon>
        <taxon>Mytilinidiales</taxon>
        <taxon>Mytilinidiaceae</taxon>
        <taxon>Lophium</taxon>
    </lineage>
</organism>
<proteinExistence type="predicted"/>
<dbReference type="Proteomes" id="UP000799750">
    <property type="component" value="Unassembled WGS sequence"/>
</dbReference>
<dbReference type="CDD" id="cd12148">
    <property type="entry name" value="fungal_TF_MHR"/>
    <property type="match status" value="1"/>
</dbReference>
<dbReference type="EMBL" id="MU004190">
    <property type="protein sequence ID" value="KAF2494372.1"/>
    <property type="molecule type" value="Genomic_DNA"/>
</dbReference>
<dbReference type="InterPro" id="IPR052761">
    <property type="entry name" value="Fungal_Detox/Toxin_TFs"/>
</dbReference>
<feature type="region of interest" description="Disordered" evidence="3">
    <location>
        <begin position="114"/>
        <end position="155"/>
    </location>
</feature>
<dbReference type="PROSITE" id="PS00463">
    <property type="entry name" value="ZN2_CY6_FUNGAL_1"/>
    <property type="match status" value="1"/>
</dbReference>
<feature type="region of interest" description="Disordered" evidence="3">
    <location>
        <begin position="1"/>
        <end position="30"/>
    </location>
</feature>
<evidence type="ECO:0000259" key="4">
    <source>
        <dbReference type="PROSITE" id="PS50048"/>
    </source>
</evidence>
<evidence type="ECO:0000256" key="2">
    <source>
        <dbReference type="ARBA" id="ARBA00023242"/>
    </source>
</evidence>
<evidence type="ECO:0000256" key="3">
    <source>
        <dbReference type="SAM" id="MobiDB-lite"/>
    </source>
</evidence>
<dbReference type="GO" id="GO:0006351">
    <property type="term" value="P:DNA-templated transcription"/>
    <property type="evidence" value="ECO:0007669"/>
    <property type="project" value="InterPro"/>
</dbReference>
<dbReference type="Pfam" id="PF00172">
    <property type="entry name" value="Zn_clus"/>
    <property type="match status" value="1"/>
</dbReference>
<keyword evidence="2" id="KW-0539">Nucleus</keyword>
<dbReference type="Gene3D" id="4.10.240.10">
    <property type="entry name" value="Zn(2)-C6 fungal-type DNA-binding domain"/>
    <property type="match status" value="1"/>
</dbReference>
<gene>
    <name evidence="5" type="ORF">BU16DRAFT_539673</name>
</gene>
<dbReference type="GO" id="GO:0003677">
    <property type="term" value="F:DNA binding"/>
    <property type="evidence" value="ECO:0007669"/>
    <property type="project" value="InterPro"/>
</dbReference>
<sequence>MATDPVRPSSNTRKAKTQSSPDMRVPRRKFANKRAPLACQFCRKRKVRCDAAVHGQPCSNCRHDGYTCEMSTKKEKPANKHRKGSDSESSSEGFDISSAVLELDWATFTLETQSKAAKQQQEHDNGMIQSPQSTNGLTHSPRSSDPRTSRPEFQNGLPARQLHTSTSHFSYCPSEVSSSAANFDGAIVIPESDYERDTDYGTTSSASTTSMPPPINPSHNLTFDLPPYIRPLSPDLGPDEISYLRKKGALTVPEKWLREKLMQCYMECVHWHVPAVSLPKVVETIQRGDGMTGKISLMLLQAIMFTGVGFVQEEHLEAAGFTSRAHAQRVLFNRVKLLYDLDCETDRITVIQSLLLMAFGCSGSLEEHEKDTWHWLGISTSLCYGSRLNRYPGSGFVAPEKQKLWKRVWWSCYVLDQMTALRLHCRPRIHRQDFNVPMLTLEDFEVEGLKGTMGGNMKQCAVMYVEKVYLCLHIGWPEPERPEKGKRNAVEQEDGEMFADMDMFTDLVDIPGESADWQQGLEWVGLT</sequence>
<feature type="region of interest" description="Disordered" evidence="3">
    <location>
        <begin position="194"/>
        <end position="219"/>
    </location>
</feature>
<feature type="region of interest" description="Disordered" evidence="3">
    <location>
        <begin position="71"/>
        <end position="93"/>
    </location>
</feature>
<dbReference type="SMART" id="SM00066">
    <property type="entry name" value="GAL4"/>
    <property type="match status" value="1"/>
</dbReference>
<dbReference type="InterPro" id="IPR001138">
    <property type="entry name" value="Zn2Cys6_DnaBD"/>
</dbReference>
<dbReference type="GO" id="GO:0008270">
    <property type="term" value="F:zinc ion binding"/>
    <property type="evidence" value="ECO:0007669"/>
    <property type="project" value="InterPro"/>
</dbReference>
<evidence type="ECO:0000313" key="6">
    <source>
        <dbReference type="Proteomes" id="UP000799750"/>
    </source>
</evidence>
<dbReference type="CDD" id="cd00067">
    <property type="entry name" value="GAL4"/>
    <property type="match status" value="1"/>
</dbReference>
<feature type="domain" description="Zn(2)-C6 fungal-type" evidence="4">
    <location>
        <begin position="38"/>
        <end position="70"/>
    </location>
</feature>
<dbReference type="PANTHER" id="PTHR47425">
    <property type="entry name" value="FARB-RELATED"/>
    <property type="match status" value="1"/>
</dbReference>
<dbReference type="SUPFAM" id="SSF57701">
    <property type="entry name" value="Zn2/Cys6 DNA-binding domain"/>
    <property type="match status" value="1"/>
</dbReference>
<keyword evidence="1" id="KW-0479">Metal-binding</keyword>
<evidence type="ECO:0000256" key="1">
    <source>
        <dbReference type="ARBA" id="ARBA00022723"/>
    </source>
</evidence>
<reference evidence="5" key="1">
    <citation type="journal article" date="2020" name="Stud. Mycol.">
        <title>101 Dothideomycetes genomes: a test case for predicting lifestyles and emergence of pathogens.</title>
        <authorList>
            <person name="Haridas S."/>
            <person name="Albert R."/>
            <person name="Binder M."/>
            <person name="Bloem J."/>
            <person name="Labutti K."/>
            <person name="Salamov A."/>
            <person name="Andreopoulos B."/>
            <person name="Baker S."/>
            <person name="Barry K."/>
            <person name="Bills G."/>
            <person name="Bluhm B."/>
            <person name="Cannon C."/>
            <person name="Castanera R."/>
            <person name="Culley D."/>
            <person name="Daum C."/>
            <person name="Ezra D."/>
            <person name="Gonzalez J."/>
            <person name="Henrissat B."/>
            <person name="Kuo A."/>
            <person name="Liang C."/>
            <person name="Lipzen A."/>
            <person name="Lutzoni F."/>
            <person name="Magnuson J."/>
            <person name="Mondo S."/>
            <person name="Nolan M."/>
            <person name="Ohm R."/>
            <person name="Pangilinan J."/>
            <person name="Park H.-J."/>
            <person name="Ramirez L."/>
            <person name="Alfaro M."/>
            <person name="Sun H."/>
            <person name="Tritt A."/>
            <person name="Yoshinaga Y."/>
            <person name="Zwiers L.-H."/>
            <person name="Turgeon B."/>
            <person name="Goodwin S."/>
            <person name="Spatafora J."/>
            <person name="Crous P."/>
            <person name="Grigoriev I."/>
        </authorList>
    </citation>
    <scope>NUCLEOTIDE SEQUENCE</scope>
    <source>
        <strain evidence="5">CBS 269.34</strain>
    </source>
</reference>
<feature type="compositionally biased region" description="Polar residues" evidence="3">
    <location>
        <begin position="8"/>
        <end position="21"/>
    </location>
</feature>
<name>A0A6A6QQE2_9PEZI</name>
<keyword evidence="6" id="KW-1185">Reference proteome</keyword>
<dbReference type="AlphaFoldDB" id="A0A6A6QQE2"/>
<accession>A0A6A6QQE2</accession>
<dbReference type="Pfam" id="PF04082">
    <property type="entry name" value="Fungal_trans"/>
    <property type="match status" value="1"/>
</dbReference>
<dbReference type="OrthoDB" id="5121955at2759"/>
<protein>
    <recommendedName>
        <fullName evidence="4">Zn(2)-C6 fungal-type domain-containing protein</fullName>
    </recommendedName>
</protein>
<dbReference type="InterPro" id="IPR007219">
    <property type="entry name" value="XnlR_reg_dom"/>
</dbReference>
<dbReference type="GO" id="GO:0000981">
    <property type="term" value="F:DNA-binding transcription factor activity, RNA polymerase II-specific"/>
    <property type="evidence" value="ECO:0007669"/>
    <property type="project" value="InterPro"/>
</dbReference>
<dbReference type="InterPro" id="IPR036864">
    <property type="entry name" value="Zn2-C6_fun-type_DNA-bd_sf"/>
</dbReference>
<dbReference type="PANTHER" id="PTHR47425:SF2">
    <property type="entry name" value="FARB-RELATED"/>
    <property type="match status" value="1"/>
</dbReference>